<dbReference type="GO" id="GO:0003700">
    <property type="term" value="F:DNA-binding transcription factor activity"/>
    <property type="evidence" value="ECO:0007669"/>
    <property type="project" value="InterPro"/>
</dbReference>
<name>A0A920CVQ1_9BACL</name>
<dbReference type="InterPro" id="IPR020449">
    <property type="entry name" value="Tscrpt_reg_AraC-type_HTH"/>
</dbReference>
<evidence type="ECO:0000256" key="4">
    <source>
        <dbReference type="PROSITE-ProRule" id="PRU00169"/>
    </source>
</evidence>
<dbReference type="PROSITE" id="PS01124">
    <property type="entry name" value="HTH_ARAC_FAMILY_2"/>
    <property type="match status" value="1"/>
</dbReference>
<dbReference type="GO" id="GO:0043565">
    <property type="term" value="F:sequence-specific DNA binding"/>
    <property type="evidence" value="ECO:0007669"/>
    <property type="project" value="InterPro"/>
</dbReference>
<dbReference type="InterPro" id="IPR011006">
    <property type="entry name" value="CheY-like_superfamily"/>
</dbReference>
<comment type="caution">
    <text evidence="7">The sequence shown here is derived from an EMBL/GenBank/DDBJ whole genome shotgun (WGS) entry which is preliminary data.</text>
</comment>
<dbReference type="Pfam" id="PF00072">
    <property type="entry name" value="Response_reg"/>
    <property type="match status" value="1"/>
</dbReference>
<dbReference type="Gene3D" id="1.10.10.60">
    <property type="entry name" value="Homeodomain-like"/>
    <property type="match status" value="2"/>
</dbReference>
<dbReference type="PRINTS" id="PR00032">
    <property type="entry name" value="HTHARAC"/>
</dbReference>
<dbReference type="CDD" id="cd17536">
    <property type="entry name" value="REC_YesN-like"/>
    <property type="match status" value="1"/>
</dbReference>
<evidence type="ECO:0000256" key="1">
    <source>
        <dbReference type="ARBA" id="ARBA00023015"/>
    </source>
</evidence>
<evidence type="ECO:0000259" key="5">
    <source>
        <dbReference type="PROSITE" id="PS01124"/>
    </source>
</evidence>
<evidence type="ECO:0000256" key="2">
    <source>
        <dbReference type="ARBA" id="ARBA00023125"/>
    </source>
</evidence>
<keyword evidence="8" id="KW-1185">Reference proteome</keyword>
<feature type="domain" description="Response regulatory" evidence="6">
    <location>
        <begin position="3"/>
        <end position="120"/>
    </location>
</feature>
<dbReference type="AlphaFoldDB" id="A0A920CVQ1"/>
<evidence type="ECO:0000256" key="3">
    <source>
        <dbReference type="ARBA" id="ARBA00023163"/>
    </source>
</evidence>
<dbReference type="SMART" id="SM00342">
    <property type="entry name" value="HTH_ARAC"/>
    <property type="match status" value="1"/>
</dbReference>
<dbReference type="Pfam" id="PF12833">
    <property type="entry name" value="HTH_18"/>
    <property type="match status" value="1"/>
</dbReference>
<gene>
    <name evidence="7" type="ORF">J34TS1_53880</name>
</gene>
<keyword evidence="1" id="KW-0805">Transcription regulation</keyword>
<dbReference type="PROSITE" id="PS50110">
    <property type="entry name" value="RESPONSE_REGULATORY"/>
    <property type="match status" value="1"/>
</dbReference>
<keyword evidence="2" id="KW-0238">DNA-binding</keyword>
<dbReference type="RefSeq" id="WP_212980796.1">
    <property type="nucleotide sequence ID" value="NZ_AP025343.1"/>
</dbReference>
<dbReference type="PANTHER" id="PTHR43280:SF10">
    <property type="entry name" value="REGULATORY PROTEIN POCR"/>
    <property type="match status" value="1"/>
</dbReference>
<proteinExistence type="predicted"/>
<dbReference type="Proteomes" id="UP000682811">
    <property type="component" value="Unassembled WGS sequence"/>
</dbReference>
<evidence type="ECO:0000259" key="6">
    <source>
        <dbReference type="PROSITE" id="PS50110"/>
    </source>
</evidence>
<dbReference type="GO" id="GO:0000160">
    <property type="term" value="P:phosphorelay signal transduction system"/>
    <property type="evidence" value="ECO:0007669"/>
    <property type="project" value="InterPro"/>
</dbReference>
<feature type="modified residue" description="4-aspartylphosphate" evidence="4">
    <location>
        <position position="55"/>
    </location>
</feature>
<feature type="domain" description="HTH araC/xylS-type" evidence="5">
    <location>
        <begin position="308"/>
        <end position="406"/>
    </location>
</feature>
<keyword evidence="3" id="KW-0804">Transcription</keyword>
<dbReference type="EMBL" id="BORT01000035">
    <property type="protein sequence ID" value="GIO50623.1"/>
    <property type="molecule type" value="Genomic_DNA"/>
</dbReference>
<accession>A0A920CVQ1</accession>
<protein>
    <recommendedName>
        <fullName evidence="9">Response regulator</fullName>
    </recommendedName>
</protein>
<dbReference type="SMART" id="SM00448">
    <property type="entry name" value="REC"/>
    <property type="match status" value="1"/>
</dbReference>
<keyword evidence="4" id="KW-0597">Phosphoprotein</keyword>
<dbReference type="Gene3D" id="3.40.50.2300">
    <property type="match status" value="1"/>
</dbReference>
<dbReference type="PANTHER" id="PTHR43280">
    <property type="entry name" value="ARAC-FAMILY TRANSCRIPTIONAL REGULATOR"/>
    <property type="match status" value="1"/>
</dbReference>
<dbReference type="InterPro" id="IPR009057">
    <property type="entry name" value="Homeodomain-like_sf"/>
</dbReference>
<dbReference type="SUPFAM" id="SSF46689">
    <property type="entry name" value="Homeodomain-like"/>
    <property type="match status" value="2"/>
</dbReference>
<evidence type="ECO:0000313" key="7">
    <source>
        <dbReference type="EMBL" id="GIO50623.1"/>
    </source>
</evidence>
<organism evidence="7 8">
    <name type="scientific">Paenibacillus azoreducens</name>
    <dbReference type="NCBI Taxonomy" id="116718"/>
    <lineage>
        <taxon>Bacteria</taxon>
        <taxon>Bacillati</taxon>
        <taxon>Bacillota</taxon>
        <taxon>Bacilli</taxon>
        <taxon>Bacillales</taxon>
        <taxon>Paenibacillaceae</taxon>
        <taxon>Paenibacillus</taxon>
    </lineage>
</organism>
<sequence>MYRLLIVDDMPIVADGLEGLLRGAVHLNVELYKACSGSTALDILRSKRIDIVLSDIRMPGMEGIDLLKEIRLHWPHCKVVFLTAYDDFEYVRSAMSLGGFEYILKVEDDRKIIRTIERAINSLNEENVARSLIQQAYRELLDADGGGAMRDVPFGSEAVRGTLRELGLAAERKQAGSTEPIAEETSGQAGKAYFQLHKVRLLGDYLESGREAEFDKLFGELSTFLLGDETGYMHKLECLHALNVVYVPSLAACGLQNELTLLRALYKRIQSGEESSWRTIEGRFRDLAASIFEFKRSAMNVNAHDFIDKVHAYIETHLADDLSLATLAAHVNFNPSYFSRFYKQTTGEALSDYIADIRNAKAKELLQRPAMKIQDIAEKTGYHSSMAFIRFFKKQNGITPEEYRRRSLIGSRRKEYNAGVDELRP</sequence>
<dbReference type="InterPro" id="IPR018060">
    <property type="entry name" value="HTH_AraC"/>
</dbReference>
<reference evidence="7 8" key="1">
    <citation type="submission" date="2021-03" db="EMBL/GenBank/DDBJ databases">
        <title>Antimicrobial resistance genes in bacteria isolated from Japanese honey, and their potential for conferring macrolide and lincosamide resistance in the American foulbrood pathogen Paenibacillus larvae.</title>
        <authorList>
            <person name="Okamoto M."/>
            <person name="Kumagai M."/>
            <person name="Kanamori H."/>
            <person name="Takamatsu D."/>
        </authorList>
    </citation>
    <scope>NUCLEOTIDE SEQUENCE [LARGE SCALE GENOMIC DNA]</scope>
    <source>
        <strain evidence="7 8">J34TS1</strain>
    </source>
</reference>
<dbReference type="SUPFAM" id="SSF52172">
    <property type="entry name" value="CheY-like"/>
    <property type="match status" value="1"/>
</dbReference>
<evidence type="ECO:0008006" key="9">
    <source>
        <dbReference type="Google" id="ProtNLM"/>
    </source>
</evidence>
<evidence type="ECO:0000313" key="8">
    <source>
        <dbReference type="Proteomes" id="UP000682811"/>
    </source>
</evidence>
<dbReference type="InterPro" id="IPR001789">
    <property type="entry name" value="Sig_transdc_resp-reg_receiver"/>
</dbReference>